<dbReference type="EMBL" id="CP013011">
    <property type="protein sequence ID" value="ALL00656.1"/>
    <property type="molecule type" value="Genomic_DNA"/>
</dbReference>
<evidence type="ECO:0000313" key="1">
    <source>
        <dbReference type="EMBL" id="ALL00656.1"/>
    </source>
</evidence>
<reference evidence="1 2" key="1">
    <citation type="submission" date="2015-10" db="EMBL/GenBank/DDBJ databases">
        <title>Complete genome sequence of hyperthermophilic archaeon Pyrodictium delaneyi Su06.</title>
        <authorList>
            <person name="Jung J.-H."/>
            <person name="Lin J."/>
            <person name="Holden J.F."/>
            <person name="Park C.-S."/>
        </authorList>
    </citation>
    <scope>NUCLEOTIDE SEQUENCE [LARGE SCALE GENOMIC DNA]</scope>
    <source>
        <strain evidence="1 2">Su06</strain>
    </source>
</reference>
<gene>
    <name evidence="1" type="ORF">Pyrde_0606</name>
</gene>
<proteinExistence type="predicted"/>
<dbReference type="GeneID" id="42878322"/>
<organism evidence="1 2">
    <name type="scientific">Pyrodictium delaneyi</name>
    <dbReference type="NCBI Taxonomy" id="1273541"/>
    <lineage>
        <taxon>Archaea</taxon>
        <taxon>Thermoproteota</taxon>
        <taxon>Thermoprotei</taxon>
        <taxon>Desulfurococcales</taxon>
        <taxon>Pyrodictiaceae</taxon>
        <taxon>Pyrodictium</taxon>
    </lineage>
</organism>
<name>A0A0P0N295_9CREN</name>
<dbReference type="KEGG" id="pdl:Pyrde_0606"/>
<dbReference type="RefSeq" id="WP_156327984.1">
    <property type="nucleotide sequence ID" value="NZ_CP013011.1"/>
</dbReference>
<accession>A0A0P0N295</accession>
<protein>
    <submittedName>
        <fullName evidence="1">Uncharacterized protein</fullName>
    </submittedName>
</protein>
<dbReference type="AlphaFoldDB" id="A0A0P0N295"/>
<evidence type="ECO:0000313" key="2">
    <source>
        <dbReference type="Proteomes" id="UP000058613"/>
    </source>
</evidence>
<sequence>MSAVDFEGMVAEARKKLEEMFRNYVSEIEEEANRILSERLRQIEPIKKEIIGSLRSL</sequence>
<dbReference type="Proteomes" id="UP000058613">
    <property type="component" value="Chromosome"/>
</dbReference>